<keyword evidence="1" id="KW-0678">Repressor</keyword>
<dbReference type="InterPro" id="IPR039532">
    <property type="entry name" value="TetR_C_Firmicutes"/>
</dbReference>
<evidence type="ECO:0000259" key="4">
    <source>
        <dbReference type="PROSITE" id="PS50977"/>
    </source>
</evidence>
<accession>A0A1G9WAJ9</accession>
<dbReference type="RefSeq" id="WP_074600522.1">
    <property type="nucleotide sequence ID" value="NZ_FNHF01000005.1"/>
</dbReference>
<dbReference type="STRING" id="482461.SAMN05216244_3484"/>
<evidence type="ECO:0000313" key="6">
    <source>
        <dbReference type="Proteomes" id="UP000182347"/>
    </source>
</evidence>
<dbReference type="PANTHER" id="PTHR43479:SF23">
    <property type="entry name" value="HTH TETR-TYPE DOMAIN-CONTAINING PROTEIN"/>
    <property type="match status" value="1"/>
</dbReference>
<dbReference type="AlphaFoldDB" id="A0A1G9WAJ9"/>
<keyword evidence="6" id="KW-1185">Reference proteome</keyword>
<dbReference type="InterPro" id="IPR001647">
    <property type="entry name" value="HTH_TetR"/>
</dbReference>
<dbReference type="Gene3D" id="1.10.357.10">
    <property type="entry name" value="Tetracycline Repressor, domain 2"/>
    <property type="match status" value="1"/>
</dbReference>
<name>A0A1G9WAJ9_9BACI</name>
<dbReference type="OrthoDB" id="9810250at2"/>
<dbReference type="InterPro" id="IPR009057">
    <property type="entry name" value="Homeodomain-like_sf"/>
</dbReference>
<dbReference type="PANTHER" id="PTHR43479">
    <property type="entry name" value="ACREF/ENVCD OPERON REPRESSOR-RELATED"/>
    <property type="match status" value="1"/>
</dbReference>
<dbReference type="InterPro" id="IPR050624">
    <property type="entry name" value="HTH-type_Tx_Regulator"/>
</dbReference>
<evidence type="ECO:0000256" key="2">
    <source>
        <dbReference type="ARBA" id="ARBA00023125"/>
    </source>
</evidence>
<reference evidence="6" key="1">
    <citation type="submission" date="2016-10" db="EMBL/GenBank/DDBJ databases">
        <authorList>
            <person name="Varghese N."/>
            <person name="Submissions S."/>
        </authorList>
    </citation>
    <scope>NUCLEOTIDE SEQUENCE [LARGE SCALE GENOMIC DNA]</scope>
    <source>
        <strain evidence="6">CGMCC 1.6199</strain>
    </source>
</reference>
<organism evidence="5 6">
    <name type="scientific">Sediminibacillus halophilus</name>
    <dbReference type="NCBI Taxonomy" id="482461"/>
    <lineage>
        <taxon>Bacteria</taxon>
        <taxon>Bacillati</taxon>
        <taxon>Bacillota</taxon>
        <taxon>Bacilli</taxon>
        <taxon>Bacillales</taxon>
        <taxon>Bacillaceae</taxon>
        <taxon>Sediminibacillus</taxon>
    </lineage>
</organism>
<feature type="DNA-binding region" description="H-T-H motif" evidence="3">
    <location>
        <begin position="35"/>
        <end position="54"/>
    </location>
</feature>
<dbReference type="Pfam" id="PF14278">
    <property type="entry name" value="TetR_C_8"/>
    <property type="match status" value="1"/>
</dbReference>
<sequence>MEEKKKADPRIVRTRRLLKDAFVELIQEIDIEKLSVNRLAERATINRVTFYLHYRDIPDMLEKMAEDMMEDLIRVWREARAERNSTEETEKWHVMERVLHHIADNAGFYKVVFTSKRIPIFRDRLLAFLTERIISRVERKEDASSVQKDIVIWYDSAAYMGTIVAWLQNDMPYTPSYMAKQIYQLRHRVMEER</sequence>
<protein>
    <submittedName>
        <fullName evidence="5">DNA-binding transcriptional regulator, AcrR family</fullName>
    </submittedName>
</protein>
<dbReference type="SUPFAM" id="SSF46689">
    <property type="entry name" value="Homeodomain-like"/>
    <property type="match status" value="1"/>
</dbReference>
<dbReference type="Proteomes" id="UP000182347">
    <property type="component" value="Unassembled WGS sequence"/>
</dbReference>
<keyword evidence="2 3" id="KW-0238">DNA-binding</keyword>
<feature type="domain" description="HTH tetR-type" evidence="4">
    <location>
        <begin position="12"/>
        <end position="72"/>
    </location>
</feature>
<dbReference type="GO" id="GO:0003677">
    <property type="term" value="F:DNA binding"/>
    <property type="evidence" value="ECO:0007669"/>
    <property type="project" value="UniProtKB-UniRule"/>
</dbReference>
<proteinExistence type="predicted"/>
<evidence type="ECO:0000256" key="3">
    <source>
        <dbReference type="PROSITE-ProRule" id="PRU00335"/>
    </source>
</evidence>
<gene>
    <name evidence="5" type="ORF">SAMN05216244_3484</name>
</gene>
<dbReference type="EMBL" id="FNHF01000005">
    <property type="protein sequence ID" value="SDM81246.1"/>
    <property type="molecule type" value="Genomic_DNA"/>
</dbReference>
<dbReference type="PROSITE" id="PS50977">
    <property type="entry name" value="HTH_TETR_2"/>
    <property type="match status" value="1"/>
</dbReference>
<evidence type="ECO:0000256" key="1">
    <source>
        <dbReference type="ARBA" id="ARBA00022491"/>
    </source>
</evidence>
<evidence type="ECO:0000313" key="5">
    <source>
        <dbReference type="EMBL" id="SDM81246.1"/>
    </source>
</evidence>